<evidence type="ECO:0000313" key="2">
    <source>
        <dbReference type="EMBL" id="GEM12695.1"/>
    </source>
</evidence>
<dbReference type="Proteomes" id="UP000321518">
    <property type="component" value="Unassembled WGS sequence"/>
</dbReference>
<feature type="region of interest" description="Disordered" evidence="1">
    <location>
        <begin position="47"/>
        <end position="70"/>
    </location>
</feature>
<evidence type="ECO:0000256" key="1">
    <source>
        <dbReference type="SAM" id="MobiDB-lite"/>
    </source>
</evidence>
<organism evidence="2 3">
    <name type="scientific">Rhodotorula toruloides</name>
    <name type="common">Yeast</name>
    <name type="synonym">Rhodosporidium toruloides</name>
    <dbReference type="NCBI Taxonomy" id="5286"/>
    <lineage>
        <taxon>Eukaryota</taxon>
        <taxon>Fungi</taxon>
        <taxon>Dikarya</taxon>
        <taxon>Basidiomycota</taxon>
        <taxon>Pucciniomycotina</taxon>
        <taxon>Microbotryomycetes</taxon>
        <taxon>Sporidiobolales</taxon>
        <taxon>Sporidiobolaceae</taxon>
        <taxon>Rhodotorula</taxon>
    </lineage>
</organism>
<proteinExistence type="predicted"/>
<feature type="region of interest" description="Disordered" evidence="1">
    <location>
        <begin position="181"/>
        <end position="202"/>
    </location>
</feature>
<feature type="compositionally biased region" description="Basic and acidic residues" evidence="1">
    <location>
        <begin position="60"/>
        <end position="70"/>
    </location>
</feature>
<dbReference type="EMBL" id="BJWK01000024">
    <property type="protein sequence ID" value="GEM12695.1"/>
    <property type="molecule type" value="Genomic_DNA"/>
</dbReference>
<comment type="caution">
    <text evidence="2">The sequence shown here is derived from an EMBL/GenBank/DDBJ whole genome shotgun (WGS) entry which is preliminary data.</text>
</comment>
<accession>A0A511KRY7</accession>
<protein>
    <submittedName>
        <fullName evidence="2">Serine/arginine repetitive matrix protein 2</fullName>
    </submittedName>
</protein>
<reference evidence="2 3" key="1">
    <citation type="submission" date="2019-07" db="EMBL/GenBank/DDBJ databases">
        <title>Rhodotorula toruloides NBRC10032 genome sequencing.</title>
        <authorList>
            <person name="Shida Y."/>
            <person name="Takaku H."/>
            <person name="Ogasawara W."/>
            <person name="Mori K."/>
        </authorList>
    </citation>
    <scope>NUCLEOTIDE SEQUENCE [LARGE SCALE GENOMIC DNA]</scope>
    <source>
        <strain evidence="2 3">NBRC10032</strain>
    </source>
</reference>
<dbReference type="OrthoDB" id="2534744at2759"/>
<dbReference type="AlphaFoldDB" id="A0A511KRY7"/>
<evidence type="ECO:0000313" key="3">
    <source>
        <dbReference type="Proteomes" id="UP000321518"/>
    </source>
</evidence>
<sequence>MPPRQTAALLFTDEANASADEIPPLAFEYEDELRGVLDRLKGDLEKRVEGKKAAGTGSAKGKEKAVPLDDQQRRRMEEMVLKFYTKIEAVILSNCTIGGLSWSEYEKKKKRGEVGKTQPFDENLHQRVLNYQNELFDAREVNARERVDAPTRTAQYIQEVVSIDKAHLAKLEEAQIDVPEEISLPKPRSRKSTGGAVDAPSAVQAQEYFEEGKQALDKLLEDVPKLATAAEETRKVALDAANLE</sequence>
<gene>
    <name evidence="2" type="ORF">Rt10032_c24g6712</name>
</gene>
<name>A0A511KRY7_RHOTO</name>